<keyword evidence="3" id="KW-1185">Reference proteome</keyword>
<dbReference type="PROSITE" id="PS51832">
    <property type="entry name" value="HD_GYP"/>
    <property type="match status" value="1"/>
</dbReference>
<dbReference type="SMART" id="SM00471">
    <property type="entry name" value="HDc"/>
    <property type="match status" value="1"/>
</dbReference>
<evidence type="ECO:0000313" key="3">
    <source>
        <dbReference type="Proteomes" id="UP000295531"/>
    </source>
</evidence>
<organism evidence="2 3">
    <name type="scientific">Idiomarina aquatica</name>
    <dbReference type="NCBI Taxonomy" id="1327752"/>
    <lineage>
        <taxon>Bacteria</taxon>
        <taxon>Pseudomonadati</taxon>
        <taxon>Pseudomonadota</taxon>
        <taxon>Gammaproteobacteria</taxon>
        <taxon>Alteromonadales</taxon>
        <taxon>Idiomarinaceae</taxon>
        <taxon>Idiomarina</taxon>
    </lineage>
</organism>
<dbReference type="InterPro" id="IPR037522">
    <property type="entry name" value="HD_GYP_dom"/>
</dbReference>
<comment type="caution">
    <text evidence="2">The sequence shown here is derived from an EMBL/GenBank/DDBJ whole genome shotgun (WGS) entry which is preliminary data.</text>
</comment>
<dbReference type="AlphaFoldDB" id="A0A4R6PQN3"/>
<gene>
    <name evidence="2" type="ORF">DEU29_102198</name>
</gene>
<protein>
    <submittedName>
        <fullName evidence="2">HD domain-containing protein</fullName>
    </submittedName>
</protein>
<name>A0A4R6PQN3_9GAMM</name>
<dbReference type="Gene3D" id="2.20.28.160">
    <property type="match status" value="1"/>
</dbReference>
<reference evidence="2 3" key="1">
    <citation type="submission" date="2019-03" db="EMBL/GenBank/DDBJ databases">
        <title>Freshwater and sediment microbial communities from various areas in North America, analyzing microbe dynamics in response to fracking.</title>
        <authorList>
            <person name="Lamendella R."/>
        </authorList>
    </citation>
    <scope>NUCLEOTIDE SEQUENCE [LARGE SCALE GENOMIC DNA]</scope>
    <source>
        <strain evidence="2 3">18_TX</strain>
    </source>
</reference>
<dbReference type="Gene3D" id="1.10.3210.10">
    <property type="entry name" value="Hypothetical protein af1432"/>
    <property type="match status" value="1"/>
</dbReference>
<dbReference type="PANTHER" id="PTHR43155:SF2">
    <property type="entry name" value="CYCLIC DI-GMP PHOSPHODIESTERASE PA4108"/>
    <property type="match status" value="1"/>
</dbReference>
<dbReference type="PANTHER" id="PTHR43155">
    <property type="entry name" value="CYCLIC DI-GMP PHOSPHODIESTERASE PA4108-RELATED"/>
    <property type="match status" value="1"/>
</dbReference>
<dbReference type="RefSeq" id="WP_133538758.1">
    <property type="nucleotide sequence ID" value="NZ_SNXI01000002.1"/>
</dbReference>
<dbReference type="CDD" id="cd00077">
    <property type="entry name" value="HDc"/>
    <property type="match status" value="1"/>
</dbReference>
<dbReference type="OrthoDB" id="9816273at2"/>
<dbReference type="InterPro" id="IPR003607">
    <property type="entry name" value="HD/PDEase_dom"/>
</dbReference>
<dbReference type="SUPFAM" id="SSF109604">
    <property type="entry name" value="HD-domain/PDEase-like"/>
    <property type="match status" value="1"/>
</dbReference>
<dbReference type="Proteomes" id="UP000295531">
    <property type="component" value="Unassembled WGS sequence"/>
</dbReference>
<dbReference type="EMBL" id="SNXI01000002">
    <property type="protein sequence ID" value="TDP40298.1"/>
    <property type="molecule type" value="Genomic_DNA"/>
</dbReference>
<evidence type="ECO:0000313" key="2">
    <source>
        <dbReference type="EMBL" id="TDP40298.1"/>
    </source>
</evidence>
<evidence type="ECO:0000259" key="1">
    <source>
        <dbReference type="PROSITE" id="PS51832"/>
    </source>
</evidence>
<proteinExistence type="predicted"/>
<sequence length="299" mass="32596">MFNRLKALWSGAATATPLSRQSQTELLTSLAVMAWFVEAKDPYTGGHLWRVSQYAKLMARHQGFADADIARIGLGGFLHDIGKVSIADAVLGKPGQLSDDEFAIIKMHPGNGARLLAAHPLSDLVIKAVELHHERPDGKGYPFGLSQQQIPLEAAIIGVADAFDAMTSARPYRAPMSKQKALSILQENSGSQFHQRWVEVMFALDEAGQLDRILMHSDDGIPLHECPTCGPVVSQPSDANENDLIACPLCNAQMQLVKKDSIWVAKPTGHYADAADNQPREDTTLIKRFIAQTVAPLTQ</sequence>
<dbReference type="GO" id="GO:0008081">
    <property type="term" value="F:phosphoric diester hydrolase activity"/>
    <property type="evidence" value="ECO:0007669"/>
    <property type="project" value="UniProtKB-ARBA"/>
</dbReference>
<accession>A0A4R6PQN3</accession>
<feature type="domain" description="HD-GYP" evidence="1">
    <location>
        <begin position="22"/>
        <end position="217"/>
    </location>
</feature>
<dbReference type="Pfam" id="PF13487">
    <property type="entry name" value="HD_5"/>
    <property type="match status" value="1"/>
</dbReference>